<dbReference type="PANTHER" id="PTHR15868:SF0">
    <property type="entry name" value="SIMILAR TO RIKEN CDNA 6430571L13 GENE_ SIMILAR TO G20 PROTEIN"/>
    <property type="match status" value="1"/>
</dbReference>
<keyword evidence="1" id="KW-0812">Transmembrane</keyword>
<keyword evidence="3" id="KW-1185">Reference proteome</keyword>
<protein>
    <submittedName>
        <fullName evidence="2">Small integral membrane protein 29-like isoform X1</fullName>
    </submittedName>
</protein>
<name>A0A6G0ZF45_APHCR</name>
<keyword evidence="1" id="KW-1133">Transmembrane helix</keyword>
<dbReference type="Proteomes" id="UP000478052">
    <property type="component" value="Unassembled WGS sequence"/>
</dbReference>
<accession>A0A6G0ZF45</accession>
<proteinExistence type="predicted"/>
<dbReference type="AlphaFoldDB" id="A0A6G0ZF45"/>
<dbReference type="EMBL" id="VUJU01000561">
    <property type="protein sequence ID" value="KAF0769646.1"/>
    <property type="molecule type" value="Genomic_DNA"/>
</dbReference>
<reference evidence="2 3" key="1">
    <citation type="submission" date="2019-08" db="EMBL/GenBank/DDBJ databases">
        <title>Whole genome of Aphis craccivora.</title>
        <authorList>
            <person name="Voronova N.V."/>
            <person name="Shulinski R.S."/>
            <person name="Bandarenka Y.V."/>
            <person name="Zhorov D.G."/>
            <person name="Warner D."/>
        </authorList>
    </citation>
    <scope>NUCLEOTIDE SEQUENCE [LARGE SCALE GENOMIC DNA]</scope>
    <source>
        <strain evidence="2">180601</strain>
        <tissue evidence="2">Whole Body</tissue>
    </source>
</reference>
<organism evidence="2 3">
    <name type="scientific">Aphis craccivora</name>
    <name type="common">Cowpea aphid</name>
    <dbReference type="NCBI Taxonomy" id="307492"/>
    <lineage>
        <taxon>Eukaryota</taxon>
        <taxon>Metazoa</taxon>
        <taxon>Ecdysozoa</taxon>
        <taxon>Arthropoda</taxon>
        <taxon>Hexapoda</taxon>
        <taxon>Insecta</taxon>
        <taxon>Pterygota</taxon>
        <taxon>Neoptera</taxon>
        <taxon>Paraneoptera</taxon>
        <taxon>Hemiptera</taxon>
        <taxon>Sternorrhyncha</taxon>
        <taxon>Aphidomorpha</taxon>
        <taxon>Aphidoidea</taxon>
        <taxon>Aphididae</taxon>
        <taxon>Aphidini</taxon>
        <taxon>Aphis</taxon>
        <taxon>Aphis</taxon>
    </lineage>
</organism>
<comment type="caution">
    <text evidence="2">The sequence shown here is derived from an EMBL/GenBank/DDBJ whole genome shotgun (WGS) entry which is preliminary data.</text>
</comment>
<dbReference type="PANTHER" id="PTHR15868">
    <property type="entry name" value="SIMILAR TO RIKEN CDNA 6430571L13 GENE, SIMILAR TO G20 PROTEIN"/>
    <property type="match status" value="1"/>
</dbReference>
<evidence type="ECO:0000313" key="2">
    <source>
        <dbReference type="EMBL" id="KAF0769646.1"/>
    </source>
</evidence>
<evidence type="ECO:0000313" key="3">
    <source>
        <dbReference type="Proteomes" id="UP000478052"/>
    </source>
</evidence>
<sequence length="173" mass="20087">MCILYFMVINVSVTNLTTNAASTALAPVKSVAAPHPPVQFNPFAVAVIVIVACLMLIGIIIVIRRKRRLDRLRHSLIPFYSFDANEEEDWDSDLLQNEGGTQTIRQHGQTFRHEGSFHSWHERFSPIQSRITYRLDDIIIVQYILFYLIPKKNIKRMSYPCLSSPMWCPRYYL</sequence>
<dbReference type="InterPro" id="IPR042351">
    <property type="entry name" value="C3orf18-like"/>
</dbReference>
<dbReference type="OrthoDB" id="6381603at2759"/>
<gene>
    <name evidence="2" type="ORF">FWK35_00020565</name>
</gene>
<keyword evidence="1" id="KW-0472">Membrane</keyword>
<feature type="transmembrane region" description="Helical" evidence="1">
    <location>
        <begin position="43"/>
        <end position="63"/>
    </location>
</feature>
<evidence type="ECO:0000256" key="1">
    <source>
        <dbReference type="SAM" id="Phobius"/>
    </source>
</evidence>